<dbReference type="PANTHER" id="PTHR32305:SF15">
    <property type="entry name" value="PROTEIN RHSA-RELATED"/>
    <property type="match status" value="1"/>
</dbReference>
<evidence type="ECO:0000313" key="2">
    <source>
        <dbReference type="EMBL" id="SKC14188.1"/>
    </source>
</evidence>
<comment type="caution">
    <text evidence="2">The sequence shown here is derived from an EMBL/GenBank/DDBJ whole genome shotgun (WGS) entry which is preliminary data.</text>
</comment>
<dbReference type="NCBIfam" id="TIGR03696">
    <property type="entry name" value="Rhs_assc_core"/>
    <property type="match status" value="1"/>
</dbReference>
<dbReference type="InterPro" id="IPR022385">
    <property type="entry name" value="Rhs_assc_core"/>
</dbReference>
<dbReference type="PANTHER" id="PTHR32305">
    <property type="match status" value="1"/>
</dbReference>
<dbReference type="InterPro" id="IPR028914">
    <property type="entry name" value="Tox-MPTase2_dom"/>
</dbReference>
<dbReference type="Gene3D" id="2.180.10.10">
    <property type="entry name" value="RHS repeat-associated core"/>
    <property type="match status" value="1"/>
</dbReference>
<dbReference type="Pfam" id="PF15638">
    <property type="entry name" value="Tox-MPTase2"/>
    <property type="match status" value="1"/>
</dbReference>
<sequence>MGTATFVTNSQAEATQFFLNLPFGETMYEQTDGSYDNPFKFNAKELDDDTGLYYYGARYYNPRLSVWYGVDPLAEKMPSWSPYNYTFDNPVRYTDPDGRSPLDIIYLNKDGSINRVVNNNSKYITIVDTDGKGRLLSTYNISGSLFSWNNRNRQIVANVAAYYGKQQGISKIGASYEEFGLAHYDPADKGIWIAPMANGNVSPKFDNKYNLQNALVHENFHKIDDANNVSSTFISHSNVYVKQMTDESFSKTSYDFQAGSVGSLVNHIYSAIMEREEGTKDLVNEFNNGNKSGWKIGSGFRSGYGWPVTYKGVTTYILPKKLSRPED</sequence>
<dbReference type="RefSeq" id="WP_079467292.1">
    <property type="nucleotide sequence ID" value="NZ_CP033934.1"/>
</dbReference>
<organism evidence="2 3">
    <name type="scientific">Chryseobacterium balustinum</name>
    <dbReference type="NCBI Taxonomy" id="246"/>
    <lineage>
        <taxon>Bacteria</taxon>
        <taxon>Pseudomonadati</taxon>
        <taxon>Bacteroidota</taxon>
        <taxon>Flavobacteriia</taxon>
        <taxon>Flavobacteriales</taxon>
        <taxon>Weeksellaceae</taxon>
        <taxon>Chryseobacterium group</taxon>
        <taxon>Chryseobacterium</taxon>
    </lineage>
</organism>
<dbReference type="InterPro" id="IPR050708">
    <property type="entry name" value="T6SS_VgrG/RHS"/>
</dbReference>
<accession>A0ABY1LFC8</accession>
<gene>
    <name evidence="2" type="ORF">SAMN05421800_1505</name>
</gene>
<name>A0ABY1LFC8_9FLAO</name>
<dbReference type="Proteomes" id="UP000190669">
    <property type="component" value="Unassembled WGS sequence"/>
</dbReference>
<keyword evidence="3" id="KW-1185">Reference proteome</keyword>
<reference evidence="2 3" key="1">
    <citation type="submission" date="2017-02" db="EMBL/GenBank/DDBJ databases">
        <authorList>
            <person name="Varghese N."/>
            <person name="Submissions S."/>
        </authorList>
    </citation>
    <scope>NUCLEOTIDE SEQUENCE [LARGE SCALE GENOMIC DNA]</scope>
    <source>
        <strain evidence="2 3">DSM 16775</strain>
    </source>
</reference>
<evidence type="ECO:0000259" key="1">
    <source>
        <dbReference type="Pfam" id="PF15638"/>
    </source>
</evidence>
<dbReference type="EMBL" id="FUZE01000050">
    <property type="protein sequence ID" value="SKC14188.1"/>
    <property type="molecule type" value="Genomic_DNA"/>
</dbReference>
<proteinExistence type="predicted"/>
<protein>
    <submittedName>
        <fullName evidence="2">RHS repeat-associated core domain-containing protein</fullName>
    </submittedName>
</protein>
<feature type="domain" description="Tox-MPTase2" evidence="1">
    <location>
        <begin position="106"/>
        <end position="277"/>
    </location>
</feature>
<evidence type="ECO:0000313" key="3">
    <source>
        <dbReference type="Proteomes" id="UP000190669"/>
    </source>
</evidence>